<feature type="region of interest" description="Disordered" evidence="1">
    <location>
        <begin position="109"/>
        <end position="150"/>
    </location>
</feature>
<gene>
    <name evidence="2" type="ORF">UFOPK3564_00186</name>
</gene>
<evidence type="ECO:0000256" key="1">
    <source>
        <dbReference type="SAM" id="MobiDB-lite"/>
    </source>
</evidence>
<protein>
    <submittedName>
        <fullName evidence="2">Unannotated protein</fullName>
    </submittedName>
</protein>
<feature type="compositionally biased region" description="Basic and acidic residues" evidence="1">
    <location>
        <begin position="111"/>
        <end position="130"/>
    </location>
</feature>
<name>A0A6J7FFN7_9ZZZZ</name>
<accession>A0A6J7FFN7</accession>
<reference evidence="2" key="1">
    <citation type="submission" date="2020-05" db="EMBL/GenBank/DDBJ databases">
        <authorList>
            <person name="Chiriac C."/>
            <person name="Salcher M."/>
            <person name="Ghai R."/>
            <person name="Kavagutti S V."/>
        </authorList>
    </citation>
    <scope>NUCLEOTIDE SEQUENCE</scope>
</reference>
<organism evidence="2">
    <name type="scientific">freshwater metagenome</name>
    <dbReference type="NCBI Taxonomy" id="449393"/>
    <lineage>
        <taxon>unclassified sequences</taxon>
        <taxon>metagenomes</taxon>
        <taxon>ecological metagenomes</taxon>
    </lineage>
</organism>
<dbReference type="AlphaFoldDB" id="A0A6J7FFN7"/>
<dbReference type="EMBL" id="CAFBMK010000006">
    <property type="protein sequence ID" value="CAB4894011.1"/>
    <property type="molecule type" value="Genomic_DNA"/>
</dbReference>
<evidence type="ECO:0000313" key="2">
    <source>
        <dbReference type="EMBL" id="CAB4894011.1"/>
    </source>
</evidence>
<sequence>MSRRGIAHDLAVARCEARQFRDGEPYLWVLEFADDVLYACPALGVGEALTGDPQVVERLFLSALRTAAGRVDPATAPDDAVATALAVERATDDELRSWVRPRDPALAFASTRREAERHARERAPGGRRFDPDEDGGGEPATSDDVTVDGR</sequence>
<proteinExistence type="predicted"/>